<keyword evidence="5" id="KW-0449">Lipoprotein</keyword>
<evidence type="ECO:0000313" key="8">
    <source>
        <dbReference type="Proteomes" id="UP000295689"/>
    </source>
</evidence>
<dbReference type="GO" id="GO:1901982">
    <property type="term" value="F:maltose binding"/>
    <property type="evidence" value="ECO:0007669"/>
    <property type="project" value="TreeGrafter"/>
</dbReference>
<keyword evidence="3 5" id="KW-0762">Sugar transport</keyword>
<dbReference type="PRINTS" id="PR00181">
    <property type="entry name" value="MALTOSEBP"/>
</dbReference>
<comment type="subcellular location">
    <subcellularLocation>
        <location evidence="5">Cell membrane</location>
        <topology evidence="5">Lipid-anchor</topology>
    </subcellularLocation>
</comment>
<dbReference type="EMBL" id="SLVV01000016">
    <property type="protein sequence ID" value="TCN19699.1"/>
    <property type="molecule type" value="Genomic_DNA"/>
</dbReference>
<evidence type="ECO:0000256" key="6">
    <source>
        <dbReference type="SAM" id="MobiDB-lite"/>
    </source>
</evidence>
<dbReference type="CDD" id="cd13586">
    <property type="entry name" value="PBP2_Maltose_binding_like"/>
    <property type="match status" value="1"/>
</dbReference>
<dbReference type="PROSITE" id="PS51257">
    <property type="entry name" value="PROKAR_LIPOPROTEIN"/>
    <property type="match status" value="1"/>
</dbReference>
<dbReference type="Pfam" id="PF13416">
    <property type="entry name" value="SBP_bac_8"/>
    <property type="match status" value="1"/>
</dbReference>
<dbReference type="AlphaFoldDB" id="A0A4R2B3E0"/>
<dbReference type="Proteomes" id="UP000295689">
    <property type="component" value="Unassembled WGS sequence"/>
</dbReference>
<proteinExistence type="inferred from homology"/>
<evidence type="ECO:0000256" key="2">
    <source>
        <dbReference type="ARBA" id="ARBA00022448"/>
    </source>
</evidence>
<dbReference type="GO" id="GO:0015144">
    <property type="term" value="F:carbohydrate transmembrane transporter activity"/>
    <property type="evidence" value="ECO:0007669"/>
    <property type="project" value="InterPro"/>
</dbReference>
<accession>A0A4R2B3E0</accession>
<dbReference type="GO" id="GO:0055052">
    <property type="term" value="C:ATP-binding cassette (ABC) transporter complex, substrate-binding subunit-containing"/>
    <property type="evidence" value="ECO:0007669"/>
    <property type="project" value="TreeGrafter"/>
</dbReference>
<dbReference type="GO" id="GO:0015768">
    <property type="term" value="P:maltose transport"/>
    <property type="evidence" value="ECO:0007669"/>
    <property type="project" value="TreeGrafter"/>
</dbReference>
<keyword evidence="2 5" id="KW-0813">Transport</keyword>
<comment type="caution">
    <text evidence="7">The sequence shown here is derived from an EMBL/GenBank/DDBJ whole genome shotgun (WGS) entry which is preliminary data.</text>
</comment>
<dbReference type="PANTHER" id="PTHR30061:SF50">
    <property type="entry name" value="MALTOSE_MALTODEXTRIN-BINDING PERIPLASMIC PROTEIN"/>
    <property type="match status" value="1"/>
</dbReference>
<sequence length="444" mass="48314">MRKGGISLKKLVNLSVIAILIFVLSACSKPGGQQSTSSPDNSNTKTSTVEEIKPEKGAQLLLWDNDDSEGEWAKYVAEKFREKYDVPVKVEVVSHTDAPGKLQTDGPAGLGADVFSAASDHVGAMNTAGLIYDNYYADEYKAHFLEGAISAVSNKDVSGESKVYGFPTSVESVALVYNKDLLDKMGFKPAKTMDELIQQSKEFMAENPGSYGLMIEPGNFYINYAFLGGMGGYIFGENNTDPSDIGLSNEGSVKAADFVKKIRDEILPLKKEDITGDVVSSYFNEGKLLYNITGPWAVNGLQEAGINFGISPIPTLPNGEEPTPFSGVKGYYVNAYSKYPQAATLLAKFATSDEMLMKRFEMTGQLPPTQKLLDDKKVKDDEVNAAFALQVATAVPMPNITEMQSVWSSMEMAFTSIWNNDTDSKEALDKGVQQIKQSIASQTK</sequence>
<keyword evidence="4" id="KW-0732">Signal</keyword>
<evidence type="ECO:0000256" key="1">
    <source>
        <dbReference type="ARBA" id="ARBA00008520"/>
    </source>
</evidence>
<comment type="similarity">
    <text evidence="1 5">Belongs to the bacterial solute-binding protein 1 family.</text>
</comment>
<reference evidence="7 8" key="1">
    <citation type="journal article" date="2015" name="Stand. Genomic Sci.">
        <title>Genomic Encyclopedia of Bacterial and Archaeal Type Strains, Phase III: the genomes of soil and plant-associated and newly described type strains.</title>
        <authorList>
            <person name="Whitman W.B."/>
            <person name="Woyke T."/>
            <person name="Klenk H.P."/>
            <person name="Zhou Y."/>
            <person name="Lilburn T.G."/>
            <person name="Beck B.J."/>
            <person name="De Vos P."/>
            <person name="Vandamme P."/>
            <person name="Eisen J.A."/>
            <person name="Garrity G."/>
            <person name="Hugenholtz P."/>
            <person name="Kyrpides N.C."/>
        </authorList>
    </citation>
    <scope>NUCLEOTIDE SEQUENCE [LARGE SCALE GENOMIC DNA]</scope>
    <source>
        <strain evidence="7 8">CV53</strain>
    </source>
</reference>
<gene>
    <name evidence="7" type="ORF">EV146_1161</name>
</gene>
<dbReference type="InterPro" id="IPR006060">
    <property type="entry name" value="Maltose/Cyclodextrin-bd"/>
</dbReference>
<evidence type="ECO:0000256" key="3">
    <source>
        <dbReference type="ARBA" id="ARBA00022597"/>
    </source>
</evidence>
<keyword evidence="5" id="KW-1003">Cell membrane</keyword>
<keyword evidence="5" id="KW-0472">Membrane</keyword>
<dbReference type="Gene3D" id="3.40.190.10">
    <property type="entry name" value="Periplasmic binding protein-like II"/>
    <property type="match status" value="2"/>
</dbReference>
<dbReference type="GO" id="GO:0042956">
    <property type="term" value="P:maltodextrin transmembrane transport"/>
    <property type="evidence" value="ECO:0007669"/>
    <property type="project" value="TreeGrafter"/>
</dbReference>
<name>A0A4R2B3E0_9BACI</name>
<evidence type="ECO:0000256" key="4">
    <source>
        <dbReference type="ARBA" id="ARBA00022729"/>
    </source>
</evidence>
<dbReference type="InterPro" id="IPR006059">
    <property type="entry name" value="SBP"/>
</dbReference>
<feature type="region of interest" description="Disordered" evidence="6">
    <location>
        <begin position="31"/>
        <end position="51"/>
    </location>
</feature>
<dbReference type="SUPFAM" id="SSF53850">
    <property type="entry name" value="Periplasmic binding protein-like II"/>
    <property type="match status" value="1"/>
</dbReference>
<dbReference type="PANTHER" id="PTHR30061">
    <property type="entry name" value="MALTOSE-BINDING PERIPLASMIC PROTEIN"/>
    <property type="match status" value="1"/>
</dbReference>
<evidence type="ECO:0000256" key="5">
    <source>
        <dbReference type="RuleBase" id="RU365005"/>
    </source>
</evidence>
<feature type="compositionally biased region" description="Polar residues" evidence="6">
    <location>
        <begin position="31"/>
        <end position="47"/>
    </location>
</feature>
<keyword evidence="8" id="KW-1185">Reference proteome</keyword>
<organism evidence="7 8">
    <name type="scientific">Mesobacillus foraminis</name>
    <dbReference type="NCBI Taxonomy" id="279826"/>
    <lineage>
        <taxon>Bacteria</taxon>
        <taxon>Bacillati</taxon>
        <taxon>Bacillota</taxon>
        <taxon>Bacilli</taxon>
        <taxon>Bacillales</taxon>
        <taxon>Bacillaceae</taxon>
        <taxon>Mesobacillus</taxon>
    </lineage>
</organism>
<protein>
    <recommendedName>
        <fullName evidence="5">Maltodextrin-binding protein</fullName>
    </recommendedName>
</protein>
<evidence type="ECO:0000313" key="7">
    <source>
        <dbReference type="EMBL" id="TCN19699.1"/>
    </source>
</evidence>